<reference evidence="2 3" key="1">
    <citation type="journal article" date="2017" name="Curr. Microbiol.">
        <title>Mucilaginibacter ginsenosidivorans sp. nov., Isolated from Soil of Ginseng Field.</title>
        <authorList>
            <person name="Kim M.M."/>
            <person name="Siddiqi M.Z."/>
            <person name="Im W.T."/>
        </authorList>
    </citation>
    <scope>NUCLEOTIDE SEQUENCE [LARGE SCALE GENOMIC DNA]</scope>
    <source>
        <strain evidence="2 3">Gsoil 3017</strain>
    </source>
</reference>
<dbReference type="AlphaFoldDB" id="A0A5B8UU30"/>
<proteinExistence type="predicted"/>
<dbReference type="KEGG" id="mgin:FRZ54_07305"/>
<dbReference type="EMBL" id="CP042436">
    <property type="protein sequence ID" value="QEC62398.1"/>
    <property type="molecule type" value="Genomic_DNA"/>
</dbReference>
<dbReference type="PROSITE" id="PS51186">
    <property type="entry name" value="GNAT"/>
    <property type="match status" value="1"/>
</dbReference>
<dbReference type="Proteomes" id="UP000321479">
    <property type="component" value="Chromosome"/>
</dbReference>
<protein>
    <submittedName>
        <fullName evidence="2">GNAT family N-acetyltransferase</fullName>
    </submittedName>
</protein>
<evidence type="ECO:0000313" key="2">
    <source>
        <dbReference type="EMBL" id="QEC62398.1"/>
    </source>
</evidence>
<sequence>MSEHHITLIEPASCSEEQLRQFHDLVISGNQVQAEGLPERIASAALLAFAHADGQLAGVASIKNQKRSYITGIFLKAKVPRLAGDFDHEIGYAVTHKDYRRRGISRELIGRLMDSKPQAGFYATTKNEGMRILLEQIGFKKTGHPYQNLNAEVLDVYTYCKKIF</sequence>
<dbReference type="Pfam" id="PF00583">
    <property type="entry name" value="Acetyltransf_1"/>
    <property type="match status" value="1"/>
</dbReference>
<keyword evidence="2" id="KW-0808">Transferase</keyword>
<dbReference type="InterPro" id="IPR016181">
    <property type="entry name" value="Acyl_CoA_acyltransferase"/>
</dbReference>
<keyword evidence="3" id="KW-1185">Reference proteome</keyword>
<evidence type="ECO:0000313" key="3">
    <source>
        <dbReference type="Proteomes" id="UP000321479"/>
    </source>
</evidence>
<dbReference type="InterPro" id="IPR000182">
    <property type="entry name" value="GNAT_dom"/>
</dbReference>
<evidence type="ECO:0000259" key="1">
    <source>
        <dbReference type="PROSITE" id="PS51186"/>
    </source>
</evidence>
<organism evidence="2 3">
    <name type="scientific">Mucilaginibacter ginsenosidivorans</name>
    <dbReference type="NCBI Taxonomy" id="398053"/>
    <lineage>
        <taxon>Bacteria</taxon>
        <taxon>Pseudomonadati</taxon>
        <taxon>Bacteroidota</taxon>
        <taxon>Sphingobacteriia</taxon>
        <taxon>Sphingobacteriales</taxon>
        <taxon>Sphingobacteriaceae</taxon>
        <taxon>Mucilaginibacter</taxon>
    </lineage>
</organism>
<dbReference type="SUPFAM" id="SSF55729">
    <property type="entry name" value="Acyl-CoA N-acyltransferases (Nat)"/>
    <property type="match status" value="1"/>
</dbReference>
<dbReference type="GO" id="GO:0016747">
    <property type="term" value="F:acyltransferase activity, transferring groups other than amino-acyl groups"/>
    <property type="evidence" value="ECO:0007669"/>
    <property type="project" value="InterPro"/>
</dbReference>
<gene>
    <name evidence="2" type="ORF">FRZ54_07305</name>
</gene>
<dbReference type="Gene3D" id="3.40.630.30">
    <property type="match status" value="1"/>
</dbReference>
<feature type="domain" description="N-acetyltransferase" evidence="1">
    <location>
        <begin position="7"/>
        <end position="160"/>
    </location>
</feature>
<accession>A0A5B8UU30</accession>
<name>A0A5B8UU30_9SPHI</name>
<dbReference type="RefSeq" id="WP_147030975.1">
    <property type="nucleotide sequence ID" value="NZ_CP042436.1"/>
</dbReference>
<dbReference type="OrthoDB" id="9796171at2"/>